<gene>
    <name evidence="7" type="ORF">A4H97_25275</name>
</gene>
<dbReference type="InterPro" id="IPR013325">
    <property type="entry name" value="RNA_pol_sigma_r2"/>
</dbReference>
<dbReference type="RefSeq" id="WP_081198109.1">
    <property type="nucleotide sequence ID" value="NZ_FOCZ01000012.1"/>
</dbReference>
<evidence type="ECO:0000313" key="8">
    <source>
        <dbReference type="Proteomes" id="UP000192610"/>
    </source>
</evidence>
<feature type="domain" description="RNA polymerase sigma factor 70 region 4 type 2" evidence="6">
    <location>
        <begin position="125"/>
        <end position="174"/>
    </location>
</feature>
<feature type="domain" description="RNA polymerase sigma-70 region 2" evidence="5">
    <location>
        <begin position="27"/>
        <end position="92"/>
    </location>
</feature>
<dbReference type="OrthoDB" id="659569at2"/>
<dbReference type="SUPFAM" id="SSF88659">
    <property type="entry name" value="Sigma3 and sigma4 domains of RNA polymerase sigma factors"/>
    <property type="match status" value="1"/>
</dbReference>
<evidence type="ECO:0000256" key="4">
    <source>
        <dbReference type="ARBA" id="ARBA00023163"/>
    </source>
</evidence>
<dbReference type="SUPFAM" id="SSF88946">
    <property type="entry name" value="Sigma2 domain of RNA polymerase sigma factors"/>
    <property type="match status" value="1"/>
</dbReference>
<sequence length="191" mass="22195">MSAYDRLTDQELTTLLKQGDNQAFTAIYHRYKGVLYLHAYKRLQSKEDVNDLIHELFTTLWQKRDELNITQLSGYLYTAVRNRVLDCIARKQTESNYIQAFQQFIDTGEAVADHRIREQQLAAVIEQEIASLPAKMREVFELSRKAHLSHREIAERLDLSELTVKKHVNNALKILRGRLTIILLLISLLSS</sequence>
<accession>A0A1V9F2Z8</accession>
<proteinExistence type="inferred from homology"/>
<name>A0A1V9F2Z8_9BACT</name>
<dbReference type="GO" id="GO:0016987">
    <property type="term" value="F:sigma factor activity"/>
    <property type="evidence" value="ECO:0007669"/>
    <property type="project" value="UniProtKB-KW"/>
</dbReference>
<dbReference type="Pfam" id="PF04542">
    <property type="entry name" value="Sigma70_r2"/>
    <property type="match status" value="1"/>
</dbReference>
<dbReference type="Proteomes" id="UP000192610">
    <property type="component" value="Unassembled WGS sequence"/>
</dbReference>
<evidence type="ECO:0000256" key="2">
    <source>
        <dbReference type="ARBA" id="ARBA00023015"/>
    </source>
</evidence>
<evidence type="ECO:0000256" key="1">
    <source>
        <dbReference type="ARBA" id="ARBA00010641"/>
    </source>
</evidence>
<dbReference type="EMBL" id="LVXG01000008">
    <property type="protein sequence ID" value="OQP52635.1"/>
    <property type="molecule type" value="Genomic_DNA"/>
</dbReference>
<dbReference type="InterPro" id="IPR014284">
    <property type="entry name" value="RNA_pol_sigma-70_dom"/>
</dbReference>
<dbReference type="AlphaFoldDB" id="A0A1V9F2Z8"/>
<dbReference type="NCBIfam" id="TIGR02985">
    <property type="entry name" value="Sig70_bacteroi1"/>
    <property type="match status" value="1"/>
</dbReference>
<protein>
    <submittedName>
        <fullName evidence="7">RNA polymerase subunit sigma-70</fullName>
    </submittedName>
</protein>
<dbReference type="InterPro" id="IPR036388">
    <property type="entry name" value="WH-like_DNA-bd_sf"/>
</dbReference>
<evidence type="ECO:0000259" key="5">
    <source>
        <dbReference type="Pfam" id="PF04542"/>
    </source>
</evidence>
<dbReference type="STRING" id="354355.SAMN05660816_05298"/>
<dbReference type="GO" id="GO:0003677">
    <property type="term" value="F:DNA binding"/>
    <property type="evidence" value="ECO:0007669"/>
    <property type="project" value="InterPro"/>
</dbReference>
<comment type="caution">
    <text evidence="7">The sequence shown here is derived from an EMBL/GenBank/DDBJ whole genome shotgun (WGS) entry which is preliminary data.</text>
</comment>
<dbReference type="Pfam" id="PF08281">
    <property type="entry name" value="Sigma70_r4_2"/>
    <property type="match status" value="1"/>
</dbReference>
<dbReference type="InterPro" id="IPR039425">
    <property type="entry name" value="RNA_pol_sigma-70-like"/>
</dbReference>
<reference evidence="8" key="1">
    <citation type="submission" date="2016-04" db="EMBL/GenBank/DDBJ databases">
        <authorList>
            <person name="Chen L."/>
            <person name="Zhuang W."/>
            <person name="Wang G."/>
        </authorList>
    </citation>
    <scope>NUCLEOTIDE SEQUENCE [LARGE SCALE GENOMIC DNA]</scope>
    <source>
        <strain evidence="8">17621</strain>
    </source>
</reference>
<dbReference type="InterPro" id="IPR013324">
    <property type="entry name" value="RNA_pol_sigma_r3/r4-like"/>
</dbReference>
<dbReference type="InterPro" id="IPR013249">
    <property type="entry name" value="RNA_pol_sigma70_r4_t2"/>
</dbReference>
<dbReference type="PANTHER" id="PTHR43133:SF46">
    <property type="entry name" value="RNA POLYMERASE SIGMA-70 FACTOR ECF SUBFAMILY"/>
    <property type="match status" value="1"/>
</dbReference>
<dbReference type="PANTHER" id="PTHR43133">
    <property type="entry name" value="RNA POLYMERASE ECF-TYPE SIGMA FACTO"/>
    <property type="match status" value="1"/>
</dbReference>
<keyword evidence="3" id="KW-0731">Sigma factor</keyword>
<keyword evidence="8" id="KW-1185">Reference proteome</keyword>
<keyword evidence="2" id="KW-0805">Transcription regulation</keyword>
<dbReference type="Gene3D" id="1.10.10.10">
    <property type="entry name" value="Winged helix-like DNA-binding domain superfamily/Winged helix DNA-binding domain"/>
    <property type="match status" value="1"/>
</dbReference>
<evidence type="ECO:0000259" key="6">
    <source>
        <dbReference type="Pfam" id="PF08281"/>
    </source>
</evidence>
<comment type="similarity">
    <text evidence="1">Belongs to the sigma-70 factor family. ECF subfamily.</text>
</comment>
<dbReference type="InterPro" id="IPR007627">
    <property type="entry name" value="RNA_pol_sigma70_r2"/>
</dbReference>
<dbReference type="NCBIfam" id="TIGR02937">
    <property type="entry name" value="sigma70-ECF"/>
    <property type="match status" value="1"/>
</dbReference>
<dbReference type="InterPro" id="IPR014327">
    <property type="entry name" value="RNA_pol_sigma70_bacteroid"/>
</dbReference>
<evidence type="ECO:0000313" key="7">
    <source>
        <dbReference type="EMBL" id="OQP52635.1"/>
    </source>
</evidence>
<evidence type="ECO:0000256" key="3">
    <source>
        <dbReference type="ARBA" id="ARBA00023082"/>
    </source>
</evidence>
<organism evidence="7 8">
    <name type="scientific">Niastella yeongjuensis</name>
    <dbReference type="NCBI Taxonomy" id="354355"/>
    <lineage>
        <taxon>Bacteria</taxon>
        <taxon>Pseudomonadati</taxon>
        <taxon>Bacteroidota</taxon>
        <taxon>Chitinophagia</taxon>
        <taxon>Chitinophagales</taxon>
        <taxon>Chitinophagaceae</taxon>
        <taxon>Niastella</taxon>
    </lineage>
</organism>
<keyword evidence="4" id="KW-0804">Transcription</keyword>
<dbReference type="GO" id="GO:0006352">
    <property type="term" value="P:DNA-templated transcription initiation"/>
    <property type="evidence" value="ECO:0007669"/>
    <property type="project" value="InterPro"/>
</dbReference>
<dbReference type="Gene3D" id="1.10.1740.10">
    <property type="match status" value="1"/>
</dbReference>